<dbReference type="InterPro" id="IPR011006">
    <property type="entry name" value="CheY-like_superfamily"/>
</dbReference>
<evidence type="ECO:0000313" key="5">
    <source>
        <dbReference type="Proteomes" id="UP000738431"/>
    </source>
</evidence>
<protein>
    <submittedName>
        <fullName evidence="4">Response regulator</fullName>
    </submittedName>
</protein>
<dbReference type="InterPro" id="IPR001789">
    <property type="entry name" value="Sig_transdc_resp-reg_receiver"/>
</dbReference>
<gene>
    <name evidence="4" type="ORF">K1X11_004945</name>
</gene>
<dbReference type="EMBL" id="CP139781">
    <property type="protein sequence ID" value="WRQ88740.1"/>
    <property type="molecule type" value="Genomic_DNA"/>
</dbReference>
<evidence type="ECO:0000256" key="1">
    <source>
        <dbReference type="ARBA" id="ARBA00022553"/>
    </source>
</evidence>
<evidence type="ECO:0000259" key="3">
    <source>
        <dbReference type="PROSITE" id="PS50110"/>
    </source>
</evidence>
<dbReference type="PANTHER" id="PTHR44591">
    <property type="entry name" value="STRESS RESPONSE REGULATOR PROTEIN 1"/>
    <property type="match status" value="1"/>
</dbReference>
<dbReference type="PROSITE" id="PS50110">
    <property type="entry name" value="RESPONSE_REGULATORY"/>
    <property type="match status" value="1"/>
</dbReference>
<dbReference type="RefSeq" id="WP_221031839.1">
    <property type="nucleotide sequence ID" value="NZ_CP139781.1"/>
</dbReference>
<organism evidence="4 5">
    <name type="scientific">Actomonas aquatica</name>
    <dbReference type="NCBI Taxonomy" id="2866162"/>
    <lineage>
        <taxon>Bacteria</taxon>
        <taxon>Pseudomonadati</taxon>
        <taxon>Verrucomicrobiota</taxon>
        <taxon>Opitutia</taxon>
        <taxon>Opitutales</taxon>
        <taxon>Opitutaceae</taxon>
        <taxon>Actomonas</taxon>
    </lineage>
</organism>
<dbReference type="Pfam" id="PF00072">
    <property type="entry name" value="Response_reg"/>
    <property type="match status" value="1"/>
</dbReference>
<dbReference type="SUPFAM" id="SSF52172">
    <property type="entry name" value="CheY-like"/>
    <property type="match status" value="1"/>
</dbReference>
<feature type="domain" description="Response regulatory" evidence="3">
    <location>
        <begin position="4"/>
        <end position="120"/>
    </location>
</feature>
<keyword evidence="1 2" id="KW-0597">Phosphoprotein</keyword>
<proteinExistence type="predicted"/>
<sequence length="121" mass="13354">MKPRILLVEDNDSNVYLVRFLLERAGMEVLHAANGQEGVAMAQSEQPDLVVMDLQMPVMDGYEAARLLKANPATSDLPLIASSAYAQPHDEQKALDAGFSGYIAKPFEPDTFAEIVRSYLR</sequence>
<dbReference type="Proteomes" id="UP000738431">
    <property type="component" value="Chromosome"/>
</dbReference>
<dbReference type="SMART" id="SM00448">
    <property type="entry name" value="REC"/>
    <property type="match status" value="1"/>
</dbReference>
<accession>A0ABZ1CEN0</accession>
<dbReference type="Gene3D" id="3.40.50.2300">
    <property type="match status" value="1"/>
</dbReference>
<evidence type="ECO:0000256" key="2">
    <source>
        <dbReference type="PROSITE-ProRule" id="PRU00169"/>
    </source>
</evidence>
<feature type="modified residue" description="4-aspartylphosphate" evidence="2">
    <location>
        <position position="53"/>
    </location>
</feature>
<reference evidence="4 5" key="1">
    <citation type="submission" date="2021-08" db="EMBL/GenBank/DDBJ databases">
        <authorList>
            <person name="Zhang D."/>
            <person name="Zhang A."/>
            <person name="Wang L."/>
        </authorList>
    </citation>
    <scope>NUCLEOTIDE SEQUENCE [LARGE SCALE GENOMIC DNA]</scope>
    <source>
        <strain evidence="4 5">WL0086</strain>
    </source>
</reference>
<reference evidence="4 5" key="2">
    <citation type="submission" date="2023-12" db="EMBL/GenBank/DDBJ databases">
        <title>Description of an unclassified Opitutus bacterium of Verrucomicrobiota.</title>
        <authorList>
            <person name="Zhang D.-F."/>
        </authorList>
    </citation>
    <scope>NUCLEOTIDE SEQUENCE [LARGE SCALE GENOMIC DNA]</scope>
    <source>
        <strain evidence="4 5">WL0086</strain>
    </source>
</reference>
<evidence type="ECO:0000313" key="4">
    <source>
        <dbReference type="EMBL" id="WRQ88740.1"/>
    </source>
</evidence>
<dbReference type="InterPro" id="IPR050595">
    <property type="entry name" value="Bact_response_regulator"/>
</dbReference>
<dbReference type="PANTHER" id="PTHR44591:SF23">
    <property type="entry name" value="CHEY SUBFAMILY"/>
    <property type="match status" value="1"/>
</dbReference>
<name>A0ABZ1CEN0_9BACT</name>
<keyword evidence="5" id="KW-1185">Reference proteome</keyword>